<gene>
    <name evidence="2" type="ORF">SAMN05421820_103826</name>
</gene>
<dbReference type="InterPro" id="IPR011990">
    <property type="entry name" value="TPR-like_helical_dom_sf"/>
</dbReference>
<organism evidence="2 3">
    <name type="scientific">Pedobacter steynii</name>
    <dbReference type="NCBI Taxonomy" id="430522"/>
    <lineage>
        <taxon>Bacteria</taxon>
        <taxon>Pseudomonadati</taxon>
        <taxon>Bacteroidota</taxon>
        <taxon>Sphingobacteriia</taxon>
        <taxon>Sphingobacteriales</taxon>
        <taxon>Sphingobacteriaceae</taxon>
        <taxon>Pedobacter</taxon>
    </lineage>
</organism>
<evidence type="ECO:0000256" key="1">
    <source>
        <dbReference type="SAM" id="SignalP"/>
    </source>
</evidence>
<dbReference type="EMBL" id="FNGY01000003">
    <property type="protein sequence ID" value="SDM43901.1"/>
    <property type="molecule type" value="Genomic_DNA"/>
</dbReference>
<feature type="chain" id="PRO_5010219792" evidence="1">
    <location>
        <begin position="33"/>
        <end position="540"/>
    </location>
</feature>
<dbReference type="PROSITE" id="PS51257">
    <property type="entry name" value="PROKAR_LIPOPROTEIN"/>
    <property type="match status" value="1"/>
</dbReference>
<dbReference type="AlphaFoldDB" id="A0A1G9T895"/>
<evidence type="ECO:0000313" key="3">
    <source>
        <dbReference type="Proteomes" id="UP000183200"/>
    </source>
</evidence>
<dbReference type="Proteomes" id="UP000183200">
    <property type="component" value="Unassembled WGS sequence"/>
</dbReference>
<keyword evidence="1" id="KW-0732">Signal</keyword>
<evidence type="ECO:0000313" key="2">
    <source>
        <dbReference type="EMBL" id="SDM43901.1"/>
    </source>
</evidence>
<dbReference type="InterPro" id="IPR024302">
    <property type="entry name" value="SusD-like"/>
</dbReference>
<keyword evidence="2" id="KW-0449">Lipoprotein</keyword>
<sequence>MKTPHILMVPHGAKFCQAVLCFLLLFSFSSCTKDFEKFNTDNTGFTPDQYHIGLVYPGIQSAIFGLEGDYQLTQNLNADCYAGYMMSPNPFRGNINNLNYDLVDGWNRQSFIVSYTNSLFAINSIAQAGTRTKLPDFWGIALILKVETFSRLTDKFGPIAYSKAGSSLIATPYDSQQNLYKQFFLELDTAVTNLNTYVKAAALNSSMEKKPFEKFDLVYGGDYEKWIRLANSLRLRLAMHIVKVDPATAQTQGQKALDPVNGGLLATNADNAGISGGGYHNPLNVIATSWTDISMGASLESYMTGYNDPRLPKYVTPATDALFKGQYKGIRIGSAVTAKPGYNGFSTLNGATAFGSASPMWMMTAAEVYFLKAEAALRSWTGAGDVKLNYETGIQASMDQWGVSAGAYKDDATSLPKAYVDPLNAANNSPAVSTVTISWDAAASNERKLERIITQKWLAMFPEGQEAWTEFRRTGYPKLFTVVNNNSNGAIDTQVQIRRLAYPANEYSTNGAEVQKAVQLLGGPDNGGTRLWWDVNKANF</sequence>
<accession>A0A1G9T895</accession>
<dbReference type="STRING" id="430522.BFS30_04440"/>
<name>A0A1G9T895_9SPHI</name>
<keyword evidence="3" id="KW-1185">Reference proteome</keyword>
<reference evidence="3" key="1">
    <citation type="submission" date="2016-10" db="EMBL/GenBank/DDBJ databases">
        <authorList>
            <person name="Varghese N."/>
            <person name="Submissions S."/>
        </authorList>
    </citation>
    <scope>NUCLEOTIDE SEQUENCE [LARGE SCALE GENOMIC DNA]</scope>
    <source>
        <strain evidence="3">DSM 19110</strain>
    </source>
</reference>
<dbReference type="SUPFAM" id="SSF48452">
    <property type="entry name" value="TPR-like"/>
    <property type="match status" value="1"/>
</dbReference>
<dbReference type="Gene3D" id="1.25.40.390">
    <property type="match status" value="1"/>
</dbReference>
<protein>
    <submittedName>
        <fullName evidence="2">Susd and RagB outer membrane lipoprotein</fullName>
    </submittedName>
</protein>
<feature type="signal peptide" evidence="1">
    <location>
        <begin position="1"/>
        <end position="32"/>
    </location>
</feature>
<dbReference type="RefSeq" id="WP_083361828.1">
    <property type="nucleotide sequence ID" value="NZ_FNGY01000003.1"/>
</dbReference>
<dbReference type="Pfam" id="PF12741">
    <property type="entry name" value="SusD-like"/>
    <property type="match status" value="1"/>
</dbReference>
<proteinExistence type="predicted"/>